<dbReference type="EMBL" id="SBHS01000001">
    <property type="protein sequence ID" value="TWU78649.1"/>
    <property type="molecule type" value="Genomic_DNA"/>
</dbReference>
<evidence type="ECO:0000313" key="1">
    <source>
        <dbReference type="EMBL" id="TWU78649.1"/>
    </source>
</evidence>
<reference evidence="2" key="1">
    <citation type="submission" date="2018-12" db="EMBL/GenBank/DDBJ databases">
        <title>The complete genome of Metarhizium rileyi, a key fungal pathogen of Lepidoptera.</title>
        <authorList>
            <person name="Binneck E."/>
            <person name="Lastra C.C.L."/>
            <person name="Sosa-Gomez D.R."/>
        </authorList>
    </citation>
    <scope>NUCLEOTIDE SEQUENCE [LARGE SCALE GENOMIC DNA]</scope>
    <source>
        <strain evidence="2">Cep018-CH2</strain>
    </source>
</reference>
<name>A0A5C6GMD5_METRR</name>
<dbReference type="Proteomes" id="UP000317257">
    <property type="component" value="Unassembled WGS sequence"/>
</dbReference>
<sequence length="60" mass="6928">MAPKTSSNWNDAAFLHDLVVTFYEVGTEANVLTADMRKDIASRMKTKQHEVTWEGIRWET</sequence>
<dbReference type="AlphaFoldDB" id="A0A5C6GMD5"/>
<gene>
    <name evidence="1" type="ORF">ED733_005510</name>
</gene>
<accession>A0A5C6GMD5</accession>
<organism evidence="1 2">
    <name type="scientific">Metarhizium rileyi (strain RCEF 4871)</name>
    <name type="common">Nomuraea rileyi</name>
    <dbReference type="NCBI Taxonomy" id="1649241"/>
    <lineage>
        <taxon>Eukaryota</taxon>
        <taxon>Fungi</taxon>
        <taxon>Dikarya</taxon>
        <taxon>Ascomycota</taxon>
        <taxon>Pezizomycotina</taxon>
        <taxon>Sordariomycetes</taxon>
        <taxon>Hypocreomycetidae</taxon>
        <taxon>Hypocreales</taxon>
        <taxon>Clavicipitaceae</taxon>
        <taxon>Metarhizium</taxon>
    </lineage>
</organism>
<proteinExistence type="predicted"/>
<protein>
    <submittedName>
        <fullName evidence="1">Uncharacterized protein</fullName>
    </submittedName>
</protein>
<evidence type="ECO:0000313" key="2">
    <source>
        <dbReference type="Proteomes" id="UP000317257"/>
    </source>
</evidence>
<comment type="caution">
    <text evidence="1">The sequence shown here is derived from an EMBL/GenBank/DDBJ whole genome shotgun (WGS) entry which is preliminary data.</text>
</comment>